<dbReference type="OrthoDB" id="4220232at2"/>
<gene>
    <name evidence="1" type="ORF">B0I28_10992</name>
</gene>
<organism evidence="1 2">
    <name type="scientific">Glycomyces artemisiae</name>
    <dbReference type="NCBI Taxonomy" id="1076443"/>
    <lineage>
        <taxon>Bacteria</taxon>
        <taxon>Bacillati</taxon>
        <taxon>Actinomycetota</taxon>
        <taxon>Actinomycetes</taxon>
        <taxon>Glycomycetales</taxon>
        <taxon>Glycomycetaceae</taxon>
        <taxon>Glycomyces</taxon>
    </lineage>
</organism>
<proteinExistence type="predicted"/>
<evidence type="ECO:0000313" key="2">
    <source>
        <dbReference type="Proteomes" id="UP000238176"/>
    </source>
</evidence>
<evidence type="ECO:0008006" key="3">
    <source>
        <dbReference type="Google" id="ProtNLM"/>
    </source>
</evidence>
<evidence type="ECO:0000313" key="1">
    <source>
        <dbReference type="EMBL" id="PRY56443.1"/>
    </source>
</evidence>
<dbReference type="EMBL" id="PVTJ01000009">
    <property type="protein sequence ID" value="PRY56443.1"/>
    <property type="molecule type" value="Genomic_DNA"/>
</dbReference>
<sequence length="210" mass="22903">MDPLITKAQLAARLHKDVADLDDATADLALYTSSGIVRGLTQQTISFVEHETVLLGGATQKLTLPQRPVAVDDDHPLTVVEVGDFGGLDLTLVEDRDFTRLGNELTRGQAWSQTSRLMGWPRTRVLGVWSPRVRVTYSHGYTEIPGDIVDACLDAAVPCYQNPTGLRQRSIDDYSETFASEFLGAALVANLKVKLGLLGRRRGAWSVTPG</sequence>
<dbReference type="AlphaFoldDB" id="A0A2T0UEU6"/>
<comment type="caution">
    <text evidence="1">The sequence shown here is derived from an EMBL/GenBank/DDBJ whole genome shotgun (WGS) entry which is preliminary data.</text>
</comment>
<protein>
    <recommendedName>
        <fullName evidence="3">PhiE125 gp8 family phage protein</fullName>
    </recommendedName>
</protein>
<accession>A0A2T0UEU6</accession>
<dbReference type="Proteomes" id="UP000238176">
    <property type="component" value="Unassembled WGS sequence"/>
</dbReference>
<dbReference type="RefSeq" id="WP_106365871.1">
    <property type="nucleotide sequence ID" value="NZ_PVTJ01000009.1"/>
</dbReference>
<name>A0A2T0UEU6_9ACTN</name>
<keyword evidence="2" id="KW-1185">Reference proteome</keyword>
<reference evidence="1 2" key="1">
    <citation type="submission" date="2018-03" db="EMBL/GenBank/DDBJ databases">
        <title>Genomic Encyclopedia of Type Strains, Phase III (KMG-III): the genomes of soil and plant-associated and newly described type strains.</title>
        <authorList>
            <person name="Whitman W."/>
        </authorList>
    </citation>
    <scope>NUCLEOTIDE SEQUENCE [LARGE SCALE GENOMIC DNA]</scope>
    <source>
        <strain evidence="1 2">CGMCC 4.7067</strain>
    </source>
</reference>